<dbReference type="GO" id="GO:0005345">
    <property type="term" value="F:purine nucleobase transmembrane transporter activity"/>
    <property type="evidence" value="ECO:0007669"/>
    <property type="project" value="TreeGrafter"/>
</dbReference>
<name>A0A0V8JHW1_9BACI</name>
<sequence length="431" mass="45793">MKALLENLFQLKHHNTTLGKESVAGVISFLSIVYIIAINSTILSDAGIPLEAGIFATVAVSVIGCLLMAFWANAPLILVPGMGINALFTYTMVQSMGLTWQEGLAAVFISGVLFTLLAFSRLSAKLVAAIPHSLKEAITVGVGLFLTFIGLQKGGLVIPSDTTFVALGNLSDPFVLSTLLTLMITIVLFIRNIRGNFLLSMIAGTLIAMLFGVQNQSNGSTSTSFQEFFAGFGAFSFTALGQITFWAAVFSLTMVLVFENIGLIHGQLGMMDQQEKFSKAFQANAVSASLAGLLGTSPTVASVEGASGIAAGGRTGLTSLITGVLFLSSLFFIPFIKLIPDSAIAPILIVIGGLMIQNIKNINLQDLSEGFPAFLIIALIPLTYSIADGIAFGFIAYPLLKLAIGRMREVSAFMYVIALLFFLNFVLHYIA</sequence>
<dbReference type="RefSeq" id="WP_025909171.1">
    <property type="nucleotide sequence ID" value="NZ_KQ758688.1"/>
</dbReference>
<protein>
    <submittedName>
        <fullName evidence="8">Permease</fullName>
    </submittedName>
</protein>
<comment type="subcellular location">
    <subcellularLocation>
        <location evidence="1">Membrane</location>
        <topology evidence="1">Multi-pass membrane protein</topology>
    </subcellularLocation>
</comment>
<comment type="similarity">
    <text evidence="2">Belongs to the nucleobase:cation symporter-2 (NCS2) (TC 2.A.40) family. Azg-like subfamily.</text>
</comment>
<dbReference type="PANTHER" id="PTHR43337">
    <property type="entry name" value="XANTHINE/URACIL PERMEASE C887.17-RELATED"/>
    <property type="match status" value="1"/>
</dbReference>
<evidence type="ECO:0000256" key="7">
    <source>
        <dbReference type="SAM" id="Phobius"/>
    </source>
</evidence>
<evidence type="ECO:0000256" key="2">
    <source>
        <dbReference type="ARBA" id="ARBA00005697"/>
    </source>
</evidence>
<keyword evidence="6 7" id="KW-0472">Membrane</keyword>
<accession>A0A0V8JHW1</accession>
<feature type="transmembrane region" description="Helical" evidence="7">
    <location>
        <begin position="136"/>
        <end position="154"/>
    </location>
</feature>
<dbReference type="Proteomes" id="UP000053681">
    <property type="component" value="Unassembled WGS sequence"/>
</dbReference>
<feature type="transmembrane region" description="Helical" evidence="7">
    <location>
        <begin position="48"/>
        <end position="69"/>
    </location>
</feature>
<reference evidence="8 9" key="1">
    <citation type="submission" date="2015-11" db="EMBL/GenBank/DDBJ databases">
        <title>Bacillus caseinolyticus sp nov.</title>
        <authorList>
            <person name="Dastager S.G."/>
            <person name="Mawlankar R."/>
        </authorList>
    </citation>
    <scope>NUCLEOTIDE SEQUENCE [LARGE SCALE GENOMIC DNA]</scope>
    <source>
        <strain evidence="8 9">SGD-V-76</strain>
    </source>
</reference>
<feature type="transmembrane region" description="Helical" evidence="7">
    <location>
        <begin position="412"/>
        <end position="430"/>
    </location>
</feature>
<evidence type="ECO:0000256" key="5">
    <source>
        <dbReference type="ARBA" id="ARBA00022989"/>
    </source>
</evidence>
<dbReference type="AlphaFoldDB" id="A0A0V8JHW1"/>
<feature type="transmembrane region" description="Helical" evidence="7">
    <location>
        <begin position="317"/>
        <end position="336"/>
    </location>
</feature>
<evidence type="ECO:0000313" key="9">
    <source>
        <dbReference type="Proteomes" id="UP000053681"/>
    </source>
</evidence>
<dbReference type="GO" id="GO:0005886">
    <property type="term" value="C:plasma membrane"/>
    <property type="evidence" value="ECO:0007669"/>
    <property type="project" value="TreeGrafter"/>
</dbReference>
<evidence type="ECO:0000256" key="4">
    <source>
        <dbReference type="ARBA" id="ARBA00022692"/>
    </source>
</evidence>
<feature type="transmembrane region" description="Helical" evidence="7">
    <location>
        <begin position="234"/>
        <end position="258"/>
    </location>
</feature>
<keyword evidence="4 7" id="KW-0812">Transmembrane</keyword>
<gene>
    <name evidence="8" type="ORF">AS180_17435</name>
</gene>
<evidence type="ECO:0000256" key="6">
    <source>
        <dbReference type="ARBA" id="ARBA00023136"/>
    </source>
</evidence>
<feature type="transmembrane region" description="Helical" evidence="7">
    <location>
        <begin position="343"/>
        <end position="359"/>
    </location>
</feature>
<keyword evidence="3" id="KW-0813">Transport</keyword>
<dbReference type="GeneID" id="93681690"/>
<dbReference type="PANTHER" id="PTHR43337:SF2">
    <property type="entry name" value="XANTHINE_URACIL PERMEASE"/>
    <property type="match status" value="1"/>
</dbReference>
<feature type="transmembrane region" description="Helical" evidence="7">
    <location>
        <begin position="105"/>
        <end position="124"/>
    </location>
</feature>
<feature type="transmembrane region" description="Helical" evidence="7">
    <location>
        <begin position="197"/>
        <end position="214"/>
    </location>
</feature>
<organism evidence="8 9">
    <name type="scientific">Priestia veravalensis</name>
    <dbReference type="NCBI Taxonomy" id="1414648"/>
    <lineage>
        <taxon>Bacteria</taxon>
        <taxon>Bacillati</taxon>
        <taxon>Bacillota</taxon>
        <taxon>Bacilli</taxon>
        <taxon>Bacillales</taxon>
        <taxon>Bacillaceae</taxon>
        <taxon>Priestia</taxon>
    </lineage>
</organism>
<evidence type="ECO:0000313" key="8">
    <source>
        <dbReference type="EMBL" id="KSU86644.1"/>
    </source>
</evidence>
<evidence type="ECO:0000256" key="1">
    <source>
        <dbReference type="ARBA" id="ARBA00004141"/>
    </source>
</evidence>
<dbReference type="InterPro" id="IPR006043">
    <property type="entry name" value="NCS2"/>
</dbReference>
<dbReference type="EMBL" id="LNQP01000073">
    <property type="protein sequence ID" value="KSU86644.1"/>
    <property type="molecule type" value="Genomic_DNA"/>
</dbReference>
<feature type="transmembrane region" description="Helical" evidence="7">
    <location>
        <begin position="76"/>
        <end position="93"/>
    </location>
</feature>
<feature type="transmembrane region" description="Helical" evidence="7">
    <location>
        <begin position="174"/>
        <end position="190"/>
    </location>
</feature>
<proteinExistence type="inferred from homology"/>
<keyword evidence="9" id="KW-1185">Reference proteome</keyword>
<keyword evidence="5 7" id="KW-1133">Transmembrane helix</keyword>
<dbReference type="Pfam" id="PF00860">
    <property type="entry name" value="Xan_ur_permease"/>
    <property type="match status" value="1"/>
</dbReference>
<comment type="caution">
    <text evidence="8">The sequence shown here is derived from an EMBL/GenBank/DDBJ whole genome shotgun (WGS) entry which is preliminary data.</text>
</comment>
<evidence type="ECO:0000256" key="3">
    <source>
        <dbReference type="ARBA" id="ARBA00022448"/>
    </source>
</evidence>
<dbReference type="InterPro" id="IPR045018">
    <property type="entry name" value="Azg-like"/>
</dbReference>
<feature type="transmembrane region" description="Helical" evidence="7">
    <location>
        <begin position="21"/>
        <end position="42"/>
    </location>
</feature>
<feature type="transmembrane region" description="Helical" evidence="7">
    <location>
        <begin position="371"/>
        <end position="400"/>
    </location>
</feature>